<feature type="compositionally biased region" description="Polar residues" evidence="1">
    <location>
        <begin position="38"/>
        <end position="54"/>
    </location>
</feature>
<dbReference type="Proteomes" id="UP001153269">
    <property type="component" value="Unassembled WGS sequence"/>
</dbReference>
<dbReference type="AlphaFoldDB" id="A0A9N7VDC2"/>
<name>A0A9N7VDC2_PLEPL</name>
<accession>A0A9N7VDC2</accession>
<feature type="region of interest" description="Disordered" evidence="1">
    <location>
        <begin position="38"/>
        <end position="58"/>
    </location>
</feature>
<dbReference type="EMBL" id="CADEAL010004058">
    <property type="protein sequence ID" value="CAB1450577.1"/>
    <property type="molecule type" value="Genomic_DNA"/>
</dbReference>
<evidence type="ECO:0000313" key="3">
    <source>
        <dbReference type="Proteomes" id="UP001153269"/>
    </source>
</evidence>
<organism evidence="2 3">
    <name type="scientific">Pleuronectes platessa</name>
    <name type="common">European plaice</name>
    <dbReference type="NCBI Taxonomy" id="8262"/>
    <lineage>
        <taxon>Eukaryota</taxon>
        <taxon>Metazoa</taxon>
        <taxon>Chordata</taxon>
        <taxon>Craniata</taxon>
        <taxon>Vertebrata</taxon>
        <taxon>Euteleostomi</taxon>
        <taxon>Actinopterygii</taxon>
        <taxon>Neopterygii</taxon>
        <taxon>Teleostei</taxon>
        <taxon>Neoteleostei</taxon>
        <taxon>Acanthomorphata</taxon>
        <taxon>Carangaria</taxon>
        <taxon>Pleuronectiformes</taxon>
        <taxon>Pleuronectoidei</taxon>
        <taxon>Pleuronectidae</taxon>
        <taxon>Pleuronectes</taxon>
    </lineage>
</organism>
<comment type="caution">
    <text evidence="2">The sequence shown here is derived from an EMBL/GenBank/DDBJ whole genome shotgun (WGS) entry which is preliminary data.</text>
</comment>
<reference evidence="2" key="1">
    <citation type="submission" date="2020-03" db="EMBL/GenBank/DDBJ databases">
        <authorList>
            <person name="Weist P."/>
        </authorList>
    </citation>
    <scope>NUCLEOTIDE SEQUENCE</scope>
</reference>
<proteinExistence type="predicted"/>
<evidence type="ECO:0000256" key="1">
    <source>
        <dbReference type="SAM" id="MobiDB-lite"/>
    </source>
</evidence>
<keyword evidence="3" id="KW-1185">Reference proteome</keyword>
<protein>
    <submittedName>
        <fullName evidence="2">Uncharacterized protein</fullName>
    </submittedName>
</protein>
<gene>
    <name evidence="2" type="ORF">PLEPLA_LOCUS38269</name>
</gene>
<sequence length="240" mass="25453">MGISEFSSFSYQGISASDGKGLTGALLEVDGTYLSEPRLSSQSDWSGTGGTSQPAAPMVDPQLSAHKLHFTFQLLSVPLDSRQGSEQGPQGGRRQLGGGGGYWMGGGMLLGAQDPGNFPVLLFHSKMASALEPLVSGCIFRLVVVSVSHGFGTFSSAARHDIPVKPDQLGLSDEEPREVEEERGFVSYRGAIGMKVISPGCSLGIRDSKQAEGKEEEAALRRRPGISSPYVPIVCQRPLQ</sequence>
<evidence type="ECO:0000313" key="2">
    <source>
        <dbReference type="EMBL" id="CAB1450577.1"/>
    </source>
</evidence>